<evidence type="ECO:0000313" key="2">
    <source>
        <dbReference type="EMBL" id="OIJ10405.1"/>
    </source>
</evidence>
<dbReference type="RefSeq" id="WP_071310978.1">
    <property type="nucleotide sequence ID" value="NZ_MLQR01000050.1"/>
</dbReference>
<dbReference type="AlphaFoldDB" id="A0A1S2LFY1"/>
<sequence>MKFLNFTTKDNTVSHLSSLRNLKVLFVKSGGGRNGPFKDIDKYVIRTIDDLVKELYVVSPNGDIQYLVKKHQPDLILVLLGRYLSKEKVKSFTNLGVTTALWTGDDPYIIDIMSETARAFDYVFTNELNCVPYYQSIGCRNVSYLPLGVYEKVFEPKSGSIPKLYQSDICFVGNAFSSRIELFDEIVPYLSNKNTKIVGNFWRKMKNYSLIKGSVRHTWISPIEAATYYNGAKIVLNIHRSADDKKFNLNESNIEAASINPRTFEIAACQAFQLTDIRKDLTNFYIPEKEIEIFSTPNELIEKINYYLEHDQERKEIARNGYTKTYMKHRYHVRLIQLLMYVMENKV</sequence>
<dbReference type="Pfam" id="PF13524">
    <property type="entry name" value="Glyco_trans_1_2"/>
    <property type="match status" value="1"/>
</dbReference>
<organism evidence="2 3">
    <name type="scientific">Anaerobacillus alkalilacustris</name>
    <dbReference type="NCBI Taxonomy" id="393763"/>
    <lineage>
        <taxon>Bacteria</taxon>
        <taxon>Bacillati</taxon>
        <taxon>Bacillota</taxon>
        <taxon>Bacilli</taxon>
        <taxon>Bacillales</taxon>
        <taxon>Bacillaceae</taxon>
        <taxon>Anaerobacillus</taxon>
    </lineage>
</organism>
<dbReference type="EMBL" id="MLQR01000050">
    <property type="protein sequence ID" value="OIJ10405.1"/>
    <property type="molecule type" value="Genomic_DNA"/>
</dbReference>
<proteinExistence type="predicted"/>
<accession>A0A1S2LFY1</accession>
<feature type="domain" description="Spore protein YkvP/CgeB glycosyl transferase-like" evidence="1">
    <location>
        <begin position="194"/>
        <end position="339"/>
    </location>
</feature>
<gene>
    <name evidence="2" type="ORF">BKP37_17855</name>
</gene>
<keyword evidence="3" id="KW-1185">Reference proteome</keyword>
<evidence type="ECO:0000313" key="3">
    <source>
        <dbReference type="Proteomes" id="UP000179524"/>
    </source>
</evidence>
<comment type="caution">
    <text evidence="2">The sequence shown here is derived from an EMBL/GenBank/DDBJ whole genome shotgun (WGS) entry which is preliminary data.</text>
</comment>
<dbReference type="OrthoDB" id="110463at2"/>
<dbReference type="InterPro" id="IPR055259">
    <property type="entry name" value="YkvP/CgeB_Glyco_trans-like"/>
</dbReference>
<reference evidence="2 3" key="1">
    <citation type="submission" date="2016-10" db="EMBL/GenBank/DDBJ databases">
        <title>Draft genome sequences of four alkaliphilic bacteria belonging to the Anaerobacillus genus.</title>
        <authorList>
            <person name="Bassil N.M."/>
            <person name="Lloyd J.R."/>
        </authorList>
    </citation>
    <scope>NUCLEOTIDE SEQUENCE [LARGE SCALE GENOMIC DNA]</scope>
    <source>
        <strain evidence="2 3">DSM 18345</strain>
    </source>
</reference>
<evidence type="ECO:0000259" key="1">
    <source>
        <dbReference type="Pfam" id="PF13524"/>
    </source>
</evidence>
<name>A0A1S2LFY1_9BACI</name>
<protein>
    <recommendedName>
        <fullName evidence="1">Spore protein YkvP/CgeB glycosyl transferase-like domain-containing protein</fullName>
    </recommendedName>
</protein>
<dbReference type="Proteomes" id="UP000179524">
    <property type="component" value="Unassembled WGS sequence"/>
</dbReference>